<feature type="domain" description="PAC" evidence="3">
    <location>
        <begin position="325"/>
        <end position="377"/>
    </location>
</feature>
<dbReference type="InterPro" id="IPR001633">
    <property type="entry name" value="EAL_dom"/>
</dbReference>
<dbReference type="Pfam" id="PF00990">
    <property type="entry name" value="GGDEF"/>
    <property type="match status" value="1"/>
</dbReference>
<dbReference type="CDD" id="cd00130">
    <property type="entry name" value="PAS"/>
    <property type="match status" value="1"/>
</dbReference>
<keyword evidence="1" id="KW-1133">Transmembrane helix</keyword>
<dbReference type="InterPro" id="IPR029787">
    <property type="entry name" value="Nucleotide_cyclase"/>
</dbReference>
<dbReference type="InterPro" id="IPR000700">
    <property type="entry name" value="PAS-assoc_C"/>
</dbReference>
<dbReference type="PROSITE" id="PS50112">
    <property type="entry name" value="PAS"/>
    <property type="match status" value="1"/>
</dbReference>
<evidence type="ECO:0000313" key="7">
    <source>
        <dbReference type="EMBL" id="VAW89266.1"/>
    </source>
</evidence>
<dbReference type="PROSITE" id="PS50887">
    <property type="entry name" value="GGDEF"/>
    <property type="match status" value="1"/>
</dbReference>
<dbReference type="SMART" id="SM00091">
    <property type="entry name" value="PAS"/>
    <property type="match status" value="1"/>
</dbReference>
<dbReference type="AlphaFoldDB" id="A0A3B1A8V4"/>
<sequence>MKILHNLSIRKKLIAIILIATSTVMMIGFSVIIYNDINEFKLDVSNNSIINARLVGDESVSPLAFSDPEGAQEILQRFNSIPSVINALIYDHNEALFATYDKDEANMISLPPLVKTALVVYEGKWLHVHQPITYRDELYGYIYLRVSTQALDKKINTYLLTILYIMLGLVAISYYLASRLQAIISGPIIKLTEATRKIAQDDTYTFRAVKQSNDEIGTLYDDFNKMIDTISQRKQERDKALKALFEEKERAQVTLESIGDAVITTDIHGKIDYINAVAESLTGWSHDEAEGHPVEHVFRIINEITREKSVNPVERCINEGRIVELANHTVLICKDGSEIAIEDSAAPIRNQAGELIGVVMVFHDVTESRKLSQQLIYQARHDALTGLINRREFEERLEHSIEQARLNQYDHALLYMDLDQFKVVNDTCGHAAGDELLRQITSLLQSQMRKHDTLARLGGDEFAVLLEYCAPTEARNVAQGLCEAVESYRFTWEGNSFVVGVSIGLVPINKSSGSLGVVMSIADSACYAAKEAGRNRIHSYVEDDTTVAQRHGEMRWVSRITQGLEDNNFTLYRQDITPIGKNQATGEHYEVLIRMKDEEGALAMPNSFLPAAERYNLMPKLDRWVINTIFEWLSDTNAALSDLEMCSINLSGHSVGDEKFLQYTIGLFEKYNIPPSKICFEITETATIVNLTSATRFIRALKKKGCRFALDDFGSGMSSFLYLKNLPVDFLKIDGGFVKDITHDPMDLALVRSINDIGHVVGMQTIAEFVESEEVLKKLKILGVDYAQGYYFGQPKVLI</sequence>
<evidence type="ECO:0000256" key="1">
    <source>
        <dbReference type="SAM" id="Phobius"/>
    </source>
</evidence>
<reference evidence="7" key="1">
    <citation type="submission" date="2018-06" db="EMBL/GenBank/DDBJ databases">
        <authorList>
            <person name="Zhirakovskaya E."/>
        </authorList>
    </citation>
    <scope>NUCLEOTIDE SEQUENCE</scope>
</reference>
<dbReference type="SUPFAM" id="SSF55785">
    <property type="entry name" value="PYP-like sensor domain (PAS domain)"/>
    <property type="match status" value="1"/>
</dbReference>
<dbReference type="CDD" id="cd01949">
    <property type="entry name" value="GGDEF"/>
    <property type="match status" value="1"/>
</dbReference>
<feature type="domain" description="HAMP" evidence="5">
    <location>
        <begin position="182"/>
        <end position="235"/>
    </location>
</feature>
<dbReference type="InterPro" id="IPR043128">
    <property type="entry name" value="Rev_trsase/Diguanyl_cyclase"/>
</dbReference>
<protein>
    <submittedName>
        <fullName evidence="7">Diguanylate cyclase/phosphodiesterase (GGDEF &amp; EAL domains) with PAS/PAC sensor(S)</fullName>
    </submittedName>
</protein>
<evidence type="ECO:0000259" key="5">
    <source>
        <dbReference type="PROSITE" id="PS50885"/>
    </source>
</evidence>
<dbReference type="Pfam" id="PF17152">
    <property type="entry name" value="CHASE8"/>
    <property type="match status" value="1"/>
</dbReference>
<dbReference type="PANTHER" id="PTHR44757">
    <property type="entry name" value="DIGUANYLATE CYCLASE DGCP"/>
    <property type="match status" value="1"/>
</dbReference>
<dbReference type="SUPFAM" id="SSF158472">
    <property type="entry name" value="HAMP domain-like"/>
    <property type="match status" value="1"/>
</dbReference>
<dbReference type="CDD" id="cd06225">
    <property type="entry name" value="HAMP"/>
    <property type="match status" value="1"/>
</dbReference>
<dbReference type="SMART" id="SM00052">
    <property type="entry name" value="EAL"/>
    <property type="match status" value="1"/>
</dbReference>
<dbReference type="InterPro" id="IPR003660">
    <property type="entry name" value="HAMP_dom"/>
</dbReference>
<dbReference type="SMART" id="SM00304">
    <property type="entry name" value="HAMP"/>
    <property type="match status" value="1"/>
</dbReference>
<feature type="transmembrane region" description="Helical" evidence="1">
    <location>
        <begin position="155"/>
        <end position="177"/>
    </location>
</feature>
<accession>A0A3B1A8V4</accession>
<proteinExistence type="predicted"/>
<gene>
    <name evidence="7" type="ORF">MNBD_GAMMA17-1223</name>
</gene>
<dbReference type="Pfam" id="PF00563">
    <property type="entry name" value="EAL"/>
    <property type="match status" value="1"/>
</dbReference>
<dbReference type="InterPro" id="IPR035919">
    <property type="entry name" value="EAL_sf"/>
</dbReference>
<feature type="transmembrane region" description="Helical" evidence="1">
    <location>
        <begin position="12"/>
        <end position="34"/>
    </location>
</feature>
<dbReference type="GO" id="GO:0006355">
    <property type="term" value="P:regulation of DNA-templated transcription"/>
    <property type="evidence" value="ECO:0007669"/>
    <property type="project" value="InterPro"/>
</dbReference>
<dbReference type="PROSITE" id="PS50883">
    <property type="entry name" value="EAL"/>
    <property type="match status" value="1"/>
</dbReference>
<name>A0A3B1A8V4_9ZZZZ</name>
<dbReference type="InterPro" id="IPR013767">
    <property type="entry name" value="PAS_fold"/>
</dbReference>
<dbReference type="InterPro" id="IPR000014">
    <property type="entry name" value="PAS"/>
</dbReference>
<dbReference type="Gene3D" id="6.10.340.10">
    <property type="match status" value="1"/>
</dbReference>
<dbReference type="GO" id="GO:0007165">
    <property type="term" value="P:signal transduction"/>
    <property type="evidence" value="ECO:0007669"/>
    <property type="project" value="InterPro"/>
</dbReference>
<dbReference type="InterPro" id="IPR033417">
    <property type="entry name" value="CHASE8"/>
</dbReference>
<dbReference type="SUPFAM" id="SSF55073">
    <property type="entry name" value="Nucleotide cyclase"/>
    <property type="match status" value="1"/>
</dbReference>
<dbReference type="Pfam" id="PF00672">
    <property type="entry name" value="HAMP"/>
    <property type="match status" value="1"/>
</dbReference>
<dbReference type="Gene3D" id="3.20.20.450">
    <property type="entry name" value="EAL domain"/>
    <property type="match status" value="1"/>
</dbReference>
<dbReference type="GO" id="GO:0016020">
    <property type="term" value="C:membrane"/>
    <property type="evidence" value="ECO:0007669"/>
    <property type="project" value="InterPro"/>
</dbReference>
<dbReference type="NCBIfam" id="TIGR00254">
    <property type="entry name" value="GGDEF"/>
    <property type="match status" value="1"/>
</dbReference>
<dbReference type="PROSITE" id="PS50885">
    <property type="entry name" value="HAMP"/>
    <property type="match status" value="1"/>
</dbReference>
<dbReference type="Gene3D" id="3.30.450.20">
    <property type="entry name" value="PAS domain"/>
    <property type="match status" value="1"/>
</dbReference>
<dbReference type="PANTHER" id="PTHR44757:SF4">
    <property type="entry name" value="DIGUANYLATE CYCLASE DGCE-RELATED"/>
    <property type="match status" value="1"/>
</dbReference>
<evidence type="ECO:0000259" key="6">
    <source>
        <dbReference type="PROSITE" id="PS50887"/>
    </source>
</evidence>
<evidence type="ECO:0000259" key="3">
    <source>
        <dbReference type="PROSITE" id="PS50113"/>
    </source>
</evidence>
<dbReference type="CDD" id="cd01948">
    <property type="entry name" value="EAL"/>
    <property type="match status" value="1"/>
</dbReference>
<feature type="domain" description="EAL" evidence="4">
    <location>
        <begin position="553"/>
        <end position="799"/>
    </location>
</feature>
<dbReference type="Pfam" id="PF00989">
    <property type="entry name" value="PAS"/>
    <property type="match status" value="1"/>
</dbReference>
<dbReference type="InterPro" id="IPR052155">
    <property type="entry name" value="Biofilm_reg_signaling"/>
</dbReference>
<dbReference type="InterPro" id="IPR000160">
    <property type="entry name" value="GGDEF_dom"/>
</dbReference>
<dbReference type="SMART" id="SM00267">
    <property type="entry name" value="GGDEF"/>
    <property type="match status" value="1"/>
</dbReference>
<keyword evidence="1" id="KW-0812">Transmembrane</keyword>
<dbReference type="NCBIfam" id="TIGR00229">
    <property type="entry name" value="sensory_box"/>
    <property type="match status" value="1"/>
</dbReference>
<dbReference type="InterPro" id="IPR035965">
    <property type="entry name" value="PAS-like_dom_sf"/>
</dbReference>
<dbReference type="PROSITE" id="PS50113">
    <property type="entry name" value="PAC"/>
    <property type="match status" value="1"/>
</dbReference>
<feature type="domain" description="GGDEF" evidence="6">
    <location>
        <begin position="409"/>
        <end position="542"/>
    </location>
</feature>
<dbReference type="SUPFAM" id="SSF141868">
    <property type="entry name" value="EAL domain-like"/>
    <property type="match status" value="1"/>
</dbReference>
<dbReference type="Gene3D" id="3.30.70.270">
    <property type="match status" value="1"/>
</dbReference>
<dbReference type="SMART" id="SM00086">
    <property type="entry name" value="PAC"/>
    <property type="match status" value="1"/>
</dbReference>
<evidence type="ECO:0000259" key="4">
    <source>
        <dbReference type="PROSITE" id="PS50883"/>
    </source>
</evidence>
<feature type="domain" description="PAS" evidence="2">
    <location>
        <begin position="247"/>
        <end position="320"/>
    </location>
</feature>
<organism evidence="7">
    <name type="scientific">hydrothermal vent metagenome</name>
    <dbReference type="NCBI Taxonomy" id="652676"/>
    <lineage>
        <taxon>unclassified sequences</taxon>
        <taxon>metagenomes</taxon>
        <taxon>ecological metagenomes</taxon>
    </lineage>
</organism>
<dbReference type="InterPro" id="IPR001610">
    <property type="entry name" value="PAC"/>
</dbReference>
<evidence type="ECO:0000259" key="2">
    <source>
        <dbReference type="PROSITE" id="PS50112"/>
    </source>
</evidence>
<keyword evidence="1" id="KW-0472">Membrane</keyword>
<dbReference type="FunFam" id="3.30.70.270:FF:000001">
    <property type="entry name" value="Diguanylate cyclase domain protein"/>
    <property type="match status" value="1"/>
</dbReference>
<dbReference type="EMBL" id="UOFQ01000129">
    <property type="protein sequence ID" value="VAW89266.1"/>
    <property type="molecule type" value="Genomic_DNA"/>
</dbReference>